<keyword evidence="3" id="KW-0809">Transit peptide</keyword>
<gene>
    <name evidence="8" type="ORF">D915_000949</name>
</gene>
<comment type="function">
    <text evidence="7">Mitochondrial ribosome (mitoribosome) assembly factor. Binds at the interface of the head and body domains of the mitochondrial small ribosomal subunit (mt-SSU), occluding the mRNA channel and preventing compaction of the head domain towards the body. Probable inactive methyltransferase: retains the characteristic folding and ability to bind S-adenosyl-L-methionine, but it probably lost its methyltransferase activity.</text>
</comment>
<evidence type="ECO:0000256" key="6">
    <source>
        <dbReference type="ARBA" id="ARBA00023128"/>
    </source>
</evidence>
<comment type="caution">
    <text evidence="8">The sequence shown here is derived from an EMBL/GenBank/DDBJ whole genome shotgun (WGS) entry which is preliminary data.</text>
</comment>
<evidence type="ECO:0000256" key="7">
    <source>
        <dbReference type="ARBA" id="ARBA00045681"/>
    </source>
</evidence>
<dbReference type="EMBL" id="JXXN02000201">
    <property type="protein sequence ID" value="THD28245.1"/>
    <property type="molecule type" value="Genomic_DNA"/>
</dbReference>
<organism evidence="8 9">
    <name type="scientific">Fasciola hepatica</name>
    <name type="common">Liver fluke</name>
    <dbReference type="NCBI Taxonomy" id="6192"/>
    <lineage>
        <taxon>Eukaryota</taxon>
        <taxon>Metazoa</taxon>
        <taxon>Spiralia</taxon>
        <taxon>Lophotrochozoa</taxon>
        <taxon>Platyhelminthes</taxon>
        <taxon>Trematoda</taxon>
        <taxon>Digenea</taxon>
        <taxon>Plagiorchiida</taxon>
        <taxon>Echinostomata</taxon>
        <taxon>Echinostomatoidea</taxon>
        <taxon>Fasciolidae</taxon>
        <taxon>Fasciola</taxon>
    </lineage>
</organism>
<reference evidence="8" key="1">
    <citation type="submission" date="2019-03" db="EMBL/GenBank/DDBJ databases">
        <title>Improved annotation for the trematode Fasciola hepatica.</title>
        <authorList>
            <person name="Choi Y.-J."/>
            <person name="Martin J."/>
            <person name="Mitreva M."/>
        </authorList>
    </citation>
    <scope>NUCLEOTIDE SEQUENCE [LARGE SCALE GENOMIC DNA]</scope>
</reference>
<evidence type="ECO:0000313" key="9">
    <source>
        <dbReference type="Proteomes" id="UP000230066"/>
    </source>
</evidence>
<dbReference type="PANTHER" id="PTHR13184:SF5">
    <property type="entry name" value="METHYLTRANSFERASE-LIKE PROTEIN 17, MITOCHONDRIAL"/>
    <property type="match status" value="1"/>
</dbReference>
<evidence type="ECO:0000256" key="2">
    <source>
        <dbReference type="ARBA" id="ARBA00022723"/>
    </source>
</evidence>
<keyword evidence="5" id="KW-0411">Iron-sulfur</keyword>
<keyword evidence="4" id="KW-0408">Iron</keyword>
<evidence type="ECO:0000256" key="3">
    <source>
        <dbReference type="ARBA" id="ARBA00022946"/>
    </source>
</evidence>
<keyword evidence="2" id="KW-0479">Metal-binding</keyword>
<dbReference type="GO" id="GO:0005763">
    <property type="term" value="C:mitochondrial small ribosomal subunit"/>
    <property type="evidence" value="ECO:0007669"/>
    <property type="project" value="TreeGrafter"/>
</dbReference>
<comment type="subcellular location">
    <subcellularLocation>
        <location evidence="1">Mitochondrion</location>
    </subcellularLocation>
</comment>
<dbReference type="Pfam" id="PF09243">
    <property type="entry name" value="Rsm22"/>
    <property type="match status" value="1"/>
</dbReference>
<dbReference type="InterPro" id="IPR015324">
    <property type="entry name" value="Ribosomal_Rsm22-like"/>
</dbReference>
<evidence type="ECO:0000313" key="8">
    <source>
        <dbReference type="EMBL" id="THD28245.1"/>
    </source>
</evidence>
<keyword evidence="9" id="KW-1185">Reference proteome</keyword>
<dbReference type="GO" id="GO:0008168">
    <property type="term" value="F:methyltransferase activity"/>
    <property type="evidence" value="ECO:0007669"/>
    <property type="project" value="InterPro"/>
</dbReference>
<keyword evidence="6" id="KW-0496">Mitochondrion</keyword>
<protein>
    <submittedName>
        <fullName evidence="8">Huntingtin interacting protein</fullName>
    </submittedName>
</protein>
<dbReference type="GO" id="GO:0003735">
    <property type="term" value="F:structural constituent of ribosome"/>
    <property type="evidence" value="ECO:0007669"/>
    <property type="project" value="TreeGrafter"/>
</dbReference>
<dbReference type="GO" id="GO:0051536">
    <property type="term" value="F:iron-sulfur cluster binding"/>
    <property type="evidence" value="ECO:0007669"/>
    <property type="project" value="UniProtKB-KW"/>
</dbReference>
<evidence type="ECO:0000256" key="5">
    <source>
        <dbReference type="ARBA" id="ARBA00023014"/>
    </source>
</evidence>
<evidence type="ECO:0000256" key="1">
    <source>
        <dbReference type="ARBA" id="ARBA00004173"/>
    </source>
</evidence>
<proteinExistence type="predicted"/>
<evidence type="ECO:0000256" key="4">
    <source>
        <dbReference type="ARBA" id="ARBA00023004"/>
    </source>
</evidence>
<name>A0A4E0RKD4_FASHE</name>
<dbReference type="GO" id="GO:0046872">
    <property type="term" value="F:metal ion binding"/>
    <property type="evidence" value="ECO:0007669"/>
    <property type="project" value="UniProtKB-KW"/>
</dbReference>
<dbReference type="InterPro" id="IPR052571">
    <property type="entry name" value="Mt_RNA_Methyltransferase"/>
</dbReference>
<dbReference type="GO" id="GO:0006412">
    <property type="term" value="P:translation"/>
    <property type="evidence" value="ECO:0007669"/>
    <property type="project" value="InterPro"/>
</dbReference>
<accession>A0A4E0RKD4</accession>
<dbReference type="Proteomes" id="UP000230066">
    <property type="component" value="Unassembled WGS sequence"/>
</dbReference>
<dbReference type="PANTHER" id="PTHR13184">
    <property type="entry name" value="37S RIBOSOMAL PROTEIN S22"/>
    <property type="match status" value="1"/>
</dbReference>
<dbReference type="AlphaFoldDB" id="A0A4E0RKD4"/>
<sequence>MVFLFQLNEGGEEMKIFAPCPHHALCGKRDTVCNISVKYYHFGLTREKNEPLTEIISYLIVSRGDWRKHQAPTVEAESDYLPRLVSHQTGNGPNLTHDICLPDGSLERVVFPKKETDKSLFFFLKHAHAGDLVPCEPLDSSKPVDLIESDQAND</sequence>